<evidence type="ECO:0000256" key="4">
    <source>
        <dbReference type="ARBA" id="ARBA00022741"/>
    </source>
</evidence>
<evidence type="ECO:0000259" key="8">
    <source>
        <dbReference type="Pfam" id="PF08489"/>
    </source>
</evidence>
<dbReference type="EC" id="6.3.4.22" evidence="6"/>
<dbReference type="InterPro" id="IPR013696">
    <property type="entry name" value="TiaS_FLD"/>
</dbReference>
<dbReference type="GO" id="GO:0002101">
    <property type="term" value="P:tRNA wobble cytosine modification"/>
    <property type="evidence" value="ECO:0007669"/>
    <property type="project" value="UniProtKB-UniRule"/>
</dbReference>
<organism evidence="11 12">
    <name type="scientific">Methanohalobium evestigatum (strain ATCC BAA-1072 / DSM 3721 / NBRC 107634 / OCM 161 / Z-7303)</name>
    <dbReference type="NCBI Taxonomy" id="644295"/>
    <lineage>
        <taxon>Archaea</taxon>
        <taxon>Methanobacteriati</taxon>
        <taxon>Methanobacteriota</taxon>
        <taxon>Stenosarchaea group</taxon>
        <taxon>Methanomicrobia</taxon>
        <taxon>Methanosarcinales</taxon>
        <taxon>Methanosarcinaceae</taxon>
        <taxon>Methanohalobium</taxon>
    </lineage>
</organism>
<feature type="domain" description="TiaS C-terminal zinc ribbon" evidence="10">
    <location>
        <begin position="354"/>
        <end position="394"/>
    </location>
</feature>
<comment type="subcellular location">
    <subcellularLocation>
        <location evidence="6">Cytoplasm</location>
    </subcellularLocation>
</comment>
<dbReference type="AlphaFoldDB" id="D7E5X3"/>
<dbReference type="Gene3D" id="3.30.70.2200">
    <property type="match status" value="1"/>
</dbReference>
<dbReference type="Gene3D" id="3.90.600.20">
    <property type="match status" value="1"/>
</dbReference>
<dbReference type="GO" id="GO:0016879">
    <property type="term" value="F:ligase activity, forming carbon-nitrogen bonds"/>
    <property type="evidence" value="ECO:0007669"/>
    <property type="project" value="UniProtKB-UniRule"/>
</dbReference>
<dbReference type="PANTHER" id="PTHR40705:SF1">
    <property type="entry name" value="TRNA(ILE2) 2-AGMATINYLCYTIDINE SYNTHETASE TIAS"/>
    <property type="match status" value="1"/>
</dbReference>
<accession>D7E5X3</accession>
<keyword evidence="5 6" id="KW-0067">ATP-binding</keyword>
<feature type="domain" description="OB" evidence="7">
    <location>
        <begin position="272"/>
        <end position="333"/>
    </location>
</feature>
<evidence type="ECO:0000256" key="2">
    <source>
        <dbReference type="ARBA" id="ARBA00022598"/>
    </source>
</evidence>
<dbReference type="Pfam" id="PF22641">
    <property type="entry name" value="TiaS_TCKD"/>
    <property type="match status" value="1"/>
</dbReference>
<dbReference type="EMBL" id="CP002069">
    <property type="protein sequence ID" value="ADI72995.1"/>
    <property type="molecule type" value="Genomic_DNA"/>
</dbReference>
<evidence type="ECO:0000259" key="7">
    <source>
        <dbReference type="Pfam" id="PF01336"/>
    </source>
</evidence>
<dbReference type="HAMAP" id="MF_01892">
    <property type="entry name" value="tRNA_Ile2_agm2C_synt"/>
    <property type="match status" value="1"/>
</dbReference>
<dbReference type="Gene3D" id="2.40.50.1010">
    <property type="match status" value="1"/>
</dbReference>
<dbReference type="GO" id="GO:0005737">
    <property type="term" value="C:cytoplasm"/>
    <property type="evidence" value="ECO:0007669"/>
    <property type="project" value="UniProtKB-SubCell"/>
</dbReference>
<dbReference type="HOGENOM" id="CLU_675459_0_0_2"/>
<dbReference type="CDD" id="cd04482">
    <property type="entry name" value="RPA2_OBF_like"/>
    <property type="match status" value="1"/>
</dbReference>
<proteinExistence type="inferred from homology"/>
<feature type="domain" description="TiaS-like TCKD" evidence="9">
    <location>
        <begin position="2"/>
        <end position="60"/>
    </location>
</feature>
<keyword evidence="1 6" id="KW-0963">Cytoplasm</keyword>
<dbReference type="Proteomes" id="UP000000391">
    <property type="component" value="Chromosome"/>
</dbReference>
<dbReference type="RefSeq" id="WP_013193563.1">
    <property type="nucleotide sequence ID" value="NC_014253.1"/>
</dbReference>
<dbReference type="Pfam" id="PF01336">
    <property type="entry name" value="tRNA_anti-codon"/>
    <property type="match status" value="1"/>
</dbReference>
<dbReference type="InterPro" id="IPR053870">
    <property type="entry name" value="TiaS-like_TCKD"/>
</dbReference>
<dbReference type="Pfam" id="PF23783">
    <property type="entry name" value="Zn_ribbon_TiaS"/>
    <property type="match status" value="1"/>
</dbReference>
<evidence type="ECO:0000256" key="1">
    <source>
        <dbReference type="ARBA" id="ARBA00022490"/>
    </source>
</evidence>
<evidence type="ECO:0000259" key="10">
    <source>
        <dbReference type="Pfam" id="PF23783"/>
    </source>
</evidence>
<comment type="function">
    <text evidence="6">ATP-dependent agmatine transferase that catalyzes the formation of 2-agmatinylcytidine (agm2C) at the wobble position (C34) of tRNA(Ile2), converting the codon specificity from AUG to AUA.</text>
</comment>
<sequence>MIIGIDDTDSREGMCTTYLGAILIEELTVYGSIRGYPILVRLNPTIPYKTRGNAAIAIQIDTKYPDKVIEYVISKIESLAEMQSEKTNPGVVFVHDREYNKSKSALKDFFYDTVHNVMAIENAKNLISKLGLIAKGYKKERGLIGALAATGAMLDSEWDSTYEYLTYRKKEKWGLSRVVDENSIYKSDLDFYPDTWDTVDWENYVIVCVPKSPDPVLYGIRGKDDHTVKSATEDIKSETVERSAVYKTNQGTDMHLINVSSIKEVTDMQSYIVQGTVKNHPYTIEGGHTIFTLGDNSGNTIDCAAYEPTKNFRYLVRKLKTGDNITVYGSVKNQTLNIEKFKINRLVPIYETRNPTCPICNKRMKSAGKNQGFKCRKCKTKAGSSVLVEIDREIETGLYEVPPSARRHLAKPLVRFMSSNYNIFPSR</sequence>
<keyword evidence="2 6" id="KW-0436">Ligase</keyword>
<dbReference type="PANTHER" id="PTHR40705">
    <property type="entry name" value="TRNA(ILE2) 2-AGMATINYLCYTIDINE SYNTHETASE TIAS"/>
    <property type="match status" value="1"/>
</dbReference>
<protein>
    <recommendedName>
        <fullName evidence="6">tRNA(Ile2) 2-agmatinylcytidine synthetase TiaS</fullName>
        <shortName evidence="6">tRNA(Ile2)-agm2C synthetase</shortName>
        <ecNumber evidence="6">6.3.4.22</ecNumber>
    </recommendedName>
    <alternativeName>
        <fullName evidence="6">tRNA(Ile2) agmatidine synthetase</fullName>
    </alternativeName>
</protein>
<keyword evidence="12" id="KW-1185">Reference proteome</keyword>
<evidence type="ECO:0000256" key="6">
    <source>
        <dbReference type="HAMAP-Rule" id="MF_01892"/>
    </source>
</evidence>
<dbReference type="InterPro" id="IPR004365">
    <property type="entry name" value="NA-bd_OB_tRNA"/>
</dbReference>
<dbReference type="GeneID" id="9345674"/>
<gene>
    <name evidence="6" type="primary">tiaS</name>
    <name evidence="11" type="ordered locus">Metev_0063</name>
</gene>
<evidence type="ECO:0000256" key="3">
    <source>
        <dbReference type="ARBA" id="ARBA00022694"/>
    </source>
</evidence>
<name>D7E5X3_METEZ</name>
<dbReference type="Pfam" id="PF08489">
    <property type="entry name" value="TiaS_FLD"/>
    <property type="match status" value="1"/>
</dbReference>
<dbReference type="STRING" id="644295.Metev_0063"/>
<keyword evidence="3 6" id="KW-0819">tRNA processing</keyword>
<dbReference type="GO" id="GO:0003676">
    <property type="term" value="F:nucleic acid binding"/>
    <property type="evidence" value="ECO:0007669"/>
    <property type="project" value="InterPro"/>
</dbReference>
<feature type="domain" description="TiaS FLD" evidence="8">
    <location>
        <begin position="141"/>
        <end position="255"/>
    </location>
</feature>
<dbReference type="GO" id="GO:0005524">
    <property type="term" value="F:ATP binding"/>
    <property type="evidence" value="ECO:0007669"/>
    <property type="project" value="UniProtKB-KW"/>
</dbReference>
<evidence type="ECO:0000313" key="12">
    <source>
        <dbReference type="Proteomes" id="UP000000391"/>
    </source>
</evidence>
<dbReference type="InterPro" id="IPR024913">
    <property type="entry name" value="tRNA_Ile2__agm2C_synt"/>
</dbReference>
<evidence type="ECO:0000259" key="9">
    <source>
        <dbReference type="Pfam" id="PF22641"/>
    </source>
</evidence>
<evidence type="ECO:0000256" key="5">
    <source>
        <dbReference type="ARBA" id="ARBA00022840"/>
    </source>
</evidence>
<reference evidence="11 12" key="1">
    <citation type="submission" date="2010-06" db="EMBL/GenBank/DDBJ databases">
        <title>Complete sequence chromosome of Methanohalobium evestigatum Z-7303.</title>
        <authorList>
            <consortium name="US DOE Joint Genome Institute"/>
            <person name="Lucas S."/>
            <person name="Copeland A."/>
            <person name="Lapidus A."/>
            <person name="Cheng J.-F."/>
            <person name="Bruce D."/>
            <person name="Goodwin L."/>
            <person name="Pitluck S."/>
            <person name="Saunders E."/>
            <person name="Detter J.C."/>
            <person name="Han C."/>
            <person name="Tapia R."/>
            <person name="Land M."/>
            <person name="Hauser L."/>
            <person name="Kyrpides N."/>
            <person name="Mikhailova N."/>
            <person name="Sieprawska-Lupa M."/>
            <person name="Whitman W.B."/>
            <person name="Anderson I."/>
            <person name="Woyke T."/>
        </authorList>
    </citation>
    <scope>NUCLEOTIDE SEQUENCE [LARGE SCALE GENOMIC DNA]</scope>
    <source>
        <strain evidence="12">ATCC BAA-1072 / DSM 3721 / NBRC 107634 / OCM 161 / Z-7303</strain>
    </source>
</reference>
<dbReference type="KEGG" id="mev:Metev_0063"/>
<keyword evidence="4 6" id="KW-0547">Nucleotide-binding</keyword>
<dbReference type="InterPro" id="IPR055394">
    <property type="entry name" value="Zn_ribbon_TiaS"/>
</dbReference>
<evidence type="ECO:0000313" key="11">
    <source>
        <dbReference type="EMBL" id="ADI72995.1"/>
    </source>
</evidence>
<comment type="catalytic activity">
    <reaction evidence="6">
        <text>cytidine(34) in tRNA(Ile2) + agmatine + ATP + H2O = 2-agmatinylcytidine(34) in tRNA(Ile2) + AMP + 2 phosphate + 2 H(+)</text>
        <dbReference type="Rhea" id="RHEA:43608"/>
        <dbReference type="Rhea" id="RHEA-COMP:10625"/>
        <dbReference type="Rhea" id="RHEA-COMP:10626"/>
        <dbReference type="ChEBI" id="CHEBI:15377"/>
        <dbReference type="ChEBI" id="CHEBI:15378"/>
        <dbReference type="ChEBI" id="CHEBI:30616"/>
        <dbReference type="ChEBI" id="CHEBI:43474"/>
        <dbReference type="ChEBI" id="CHEBI:58145"/>
        <dbReference type="ChEBI" id="CHEBI:82748"/>
        <dbReference type="ChEBI" id="CHEBI:83545"/>
        <dbReference type="ChEBI" id="CHEBI:456215"/>
        <dbReference type="EC" id="6.3.4.22"/>
    </reaction>
</comment>
<comment type="similarity">
    <text evidence="6">Belongs to the TiaS family.</text>
</comment>
<dbReference type="OrthoDB" id="39189at2157"/>